<proteinExistence type="predicted"/>
<name>A0A6G1H7G1_9PEZI</name>
<dbReference type="EMBL" id="ML977146">
    <property type="protein sequence ID" value="KAF1989002.1"/>
    <property type="molecule type" value="Genomic_DNA"/>
</dbReference>
<evidence type="ECO:0000313" key="3">
    <source>
        <dbReference type="Proteomes" id="UP000800041"/>
    </source>
</evidence>
<dbReference type="AlphaFoldDB" id="A0A6G1H7G1"/>
<organism evidence="2 3">
    <name type="scientific">Aulographum hederae CBS 113979</name>
    <dbReference type="NCBI Taxonomy" id="1176131"/>
    <lineage>
        <taxon>Eukaryota</taxon>
        <taxon>Fungi</taxon>
        <taxon>Dikarya</taxon>
        <taxon>Ascomycota</taxon>
        <taxon>Pezizomycotina</taxon>
        <taxon>Dothideomycetes</taxon>
        <taxon>Pleosporomycetidae</taxon>
        <taxon>Aulographales</taxon>
        <taxon>Aulographaceae</taxon>
    </lineage>
</organism>
<gene>
    <name evidence="2" type="ORF">K402DRAFT_418837</name>
</gene>
<sequence>MDSSRSRNDTGGYRQTVFVDDQSVSVFESLRPTHDAAMSSVQSQTPVRSCVPLHHEDQCINDPVPGHFAPDPKTSSLLADPYARGRVLAKKYPVVIFQSKNTRDDGESVQAELDRTGKQGILTPPPTPRLSRLPSPDLKPVRSERFCDCCQRTVHGKNSRKRCDSLQAL</sequence>
<keyword evidence="3" id="KW-1185">Reference proteome</keyword>
<dbReference type="Proteomes" id="UP000800041">
    <property type="component" value="Unassembled WGS sequence"/>
</dbReference>
<feature type="compositionally biased region" description="Basic and acidic residues" evidence="1">
    <location>
        <begin position="101"/>
        <end position="117"/>
    </location>
</feature>
<feature type="region of interest" description="Disordered" evidence="1">
    <location>
        <begin position="99"/>
        <end position="140"/>
    </location>
</feature>
<evidence type="ECO:0000256" key="1">
    <source>
        <dbReference type="SAM" id="MobiDB-lite"/>
    </source>
</evidence>
<protein>
    <submittedName>
        <fullName evidence="2">Uncharacterized protein</fullName>
    </submittedName>
</protein>
<reference evidence="2" key="1">
    <citation type="journal article" date="2020" name="Stud. Mycol.">
        <title>101 Dothideomycetes genomes: a test case for predicting lifestyles and emergence of pathogens.</title>
        <authorList>
            <person name="Haridas S."/>
            <person name="Albert R."/>
            <person name="Binder M."/>
            <person name="Bloem J."/>
            <person name="Labutti K."/>
            <person name="Salamov A."/>
            <person name="Andreopoulos B."/>
            <person name="Baker S."/>
            <person name="Barry K."/>
            <person name="Bills G."/>
            <person name="Bluhm B."/>
            <person name="Cannon C."/>
            <person name="Castanera R."/>
            <person name="Culley D."/>
            <person name="Daum C."/>
            <person name="Ezra D."/>
            <person name="Gonzalez J."/>
            <person name="Henrissat B."/>
            <person name="Kuo A."/>
            <person name="Liang C."/>
            <person name="Lipzen A."/>
            <person name="Lutzoni F."/>
            <person name="Magnuson J."/>
            <person name="Mondo S."/>
            <person name="Nolan M."/>
            <person name="Ohm R."/>
            <person name="Pangilinan J."/>
            <person name="Park H.-J."/>
            <person name="Ramirez L."/>
            <person name="Alfaro M."/>
            <person name="Sun H."/>
            <person name="Tritt A."/>
            <person name="Yoshinaga Y."/>
            <person name="Zwiers L.-H."/>
            <person name="Turgeon B."/>
            <person name="Goodwin S."/>
            <person name="Spatafora J."/>
            <person name="Crous P."/>
            <person name="Grigoriev I."/>
        </authorList>
    </citation>
    <scope>NUCLEOTIDE SEQUENCE</scope>
    <source>
        <strain evidence="2">CBS 113979</strain>
    </source>
</reference>
<accession>A0A6G1H7G1</accession>
<evidence type="ECO:0000313" key="2">
    <source>
        <dbReference type="EMBL" id="KAF1989002.1"/>
    </source>
</evidence>